<dbReference type="Pfam" id="PF00001">
    <property type="entry name" value="7tm_1"/>
    <property type="match status" value="1"/>
</dbReference>
<dbReference type="GO" id="GO:0004930">
    <property type="term" value="F:G protein-coupled receptor activity"/>
    <property type="evidence" value="ECO:0000318"/>
    <property type="project" value="GO_Central"/>
</dbReference>
<evidence type="ECO:0000256" key="4">
    <source>
        <dbReference type="ARBA" id="ARBA00022989"/>
    </source>
</evidence>
<dbReference type="PROSITE" id="PS00237">
    <property type="entry name" value="G_PROTEIN_RECEP_F1_1"/>
    <property type="match status" value="1"/>
</dbReference>
<keyword evidence="5 9" id="KW-0297">G-protein coupled receptor</keyword>
<keyword evidence="13" id="KW-1185">Reference proteome</keyword>
<feature type="transmembrane region" description="Helical" evidence="10">
    <location>
        <begin position="6"/>
        <end position="34"/>
    </location>
</feature>
<dbReference type="InterPro" id="IPR000276">
    <property type="entry name" value="GPCR_Rhodpsn"/>
</dbReference>
<dbReference type="PRINTS" id="PR01012">
    <property type="entry name" value="NRPEPTIDEYR"/>
</dbReference>
<feature type="transmembrane region" description="Helical" evidence="10">
    <location>
        <begin position="85"/>
        <end position="106"/>
    </location>
</feature>
<dbReference type="InterPro" id="IPR000611">
    <property type="entry name" value="NPY_rcpt"/>
</dbReference>
<feature type="non-terminal residue" evidence="12">
    <location>
        <position position="1"/>
    </location>
</feature>
<dbReference type="PRINTS" id="PR00237">
    <property type="entry name" value="GPCRRHODOPSN"/>
</dbReference>
<feature type="transmembrane region" description="Helical" evidence="10">
    <location>
        <begin position="171"/>
        <end position="195"/>
    </location>
</feature>
<dbReference type="KEGG" id="dpx:DAPPUDRAFT_23370"/>
<evidence type="ECO:0000256" key="5">
    <source>
        <dbReference type="ARBA" id="ARBA00023040"/>
    </source>
</evidence>
<name>E9G936_DAPPU</name>
<gene>
    <name evidence="12" type="ORF">DAPPUDRAFT_23370</name>
</gene>
<dbReference type="PROSITE" id="PS50262">
    <property type="entry name" value="G_PROTEIN_RECEP_F1_2"/>
    <property type="match status" value="1"/>
</dbReference>
<keyword evidence="8 9" id="KW-0807">Transducer</keyword>
<dbReference type="GO" id="GO:0004983">
    <property type="term" value="F:neuropeptide Y receptor activity"/>
    <property type="evidence" value="ECO:0007669"/>
    <property type="project" value="InterPro"/>
</dbReference>
<feature type="transmembrane region" description="Helical" evidence="10">
    <location>
        <begin position="223"/>
        <end position="245"/>
    </location>
</feature>
<dbReference type="EMBL" id="GL732535">
    <property type="protein sequence ID" value="EFX84166.1"/>
    <property type="molecule type" value="Genomic_DNA"/>
</dbReference>
<keyword evidence="3 9" id="KW-0812">Transmembrane</keyword>
<comment type="similarity">
    <text evidence="2 9">Belongs to the G-protein coupled receptor 1 family.</text>
</comment>
<dbReference type="OMA" id="ITSAYTH"/>
<dbReference type="Proteomes" id="UP000000305">
    <property type="component" value="Unassembled WGS sequence"/>
</dbReference>
<reference evidence="12 13" key="1">
    <citation type="journal article" date="2011" name="Science">
        <title>The ecoresponsive genome of Daphnia pulex.</title>
        <authorList>
            <person name="Colbourne J.K."/>
            <person name="Pfrender M.E."/>
            <person name="Gilbert D."/>
            <person name="Thomas W.K."/>
            <person name="Tucker A."/>
            <person name="Oakley T.H."/>
            <person name="Tokishita S."/>
            <person name="Aerts A."/>
            <person name="Arnold G.J."/>
            <person name="Basu M.K."/>
            <person name="Bauer D.J."/>
            <person name="Caceres C.E."/>
            <person name="Carmel L."/>
            <person name="Casola C."/>
            <person name="Choi J.H."/>
            <person name="Detter J.C."/>
            <person name="Dong Q."/>
            <person name="Dusheyko S."/>
            <person name="Eads B.D."/>
            <person name="Frohlich T."/>
            <person name="Geiler-Samerotte K.A."/>
            <person name="Gerlach D."/>
            <person name="Hatcher P."/>
            <person name="Jogdeo S."/>
            <person name="Krijgsveld J."/>
            <person name="Kriventseva E.V."/>
            <person name="Kultz D."/>
            <person name="Laforsch C."/>
            <person name="Lindquist E."/>
            <person name="Lopez J."/>
            <person name="Manak J.R."/>
            <person name="Muller J."/>
            <person name="Pangilinan J."/>
            <person name="Patwardhan R.P."/>
            <person name="Pitluck S."/>
            <person name="Pritham E.J."/>
            <person name="Rechtsteiner A."/>
            <person name="Rho M."/>
            <person name="Rogozin I.B."/>
            <person name="Sakarya O."/>
            <person name="Salamov A."/>
            <person name="Schaack S."/>
            <person name="Shapiro H."/>
            <person name="Shiga Y."/>
            <person name="Skalitzky C."/>
            <person name="Smith Z."/>
            <person name="Souvorov A."/>
            <person name="Sung W."/>
            <person name="Tang Z."/>
            <person name="Tsuchiya D."/>
            <person name="Tu H."/>
            <person name="Vos H."/>
            <person name="Wang M."/>
            <person name="Wolf Y.I."/>
            <person name="Yamagata H."/>
            <person name="Yamada T."/>
            <person name="Ye Y."/>
            <person name="Shaw J.R."/>
            <person name="Andrews J."/>
            <person name="Crease T.J."/>
            <person name="Tang H."/>
            <person name="Lucas S.M."/>
            <person name="Robertson H.M."/>
            <person name="Bork P."/>
            <person name="Koonin E.V."/>
            <person name="Zdobnov E.M."/>
            <person name="Grigoriev I.V."/>
            <person name="Lynch M."/>
            <person name="Boore J.L."/>
        </authorList>
    </citation>
    <scope>NUCLEOTIDE SEQUENCE [LARGE SCALE GENOMIC DNA]</scope>
</reference>
<evidence type="ECO:0000256" key="9">
    <source>
        <dbReference type="RuleBase" id="RU000688"/>
    </source>
</evidence>
<dbReference type="GO" id="GO:0032870">
    <property type="term" value="P:cellular response to hormone stimulus"/>
    <property type="evidence" value="ECO:0000318"/>
    <property type="project" value="GO_Central"/>
</dbReference>
<dbReference type="HOGENOM" id="CLU_009579_6_0_1"/>
<feature type="domain" description="G-protein coupled receptors family 1 profile" evidence="11">
    <location>
        <begin position="25"/>
        <end position="284"/>
    </location>
</feature>
<evidence type="ECO:0000256" key="8">
    <source>
        <dbReference type="ARBA" id="ARBA00023224"/>
    </source>
</evidence>
<dbReference type="InterPro" id="IPR017452">
    <property type="entry name" value="GPCR_Rhodpsn_7TM"/>
</dbReference>
<comment type="subcellular location">
    <subcellularLocation>
        <location evidence="1">Membrane</location>
        <topology evidence="1">Multi-pass membrane protein</topology>
    </subcellularLocation>
</comment>
<keyword evidence="4 10" id="KW-1133">Transmembrane helix</keyword>
<feature type="transmembrane region" description="Helical" evidence="10">
    <location>
        <begin position="127"/>
        <end position="146"/>
    </location>
</feature>
<dbReference type="PANTHER" id="PTHR45695:SF9">
    <property type="entry name" value="LEUCOKININ RECEPTOR"/>
    <property type="match status" value="1"/>
</dbReference>
<organism evidence="12 13">
    <name type="scientific">Daphnia pulex</name>
    <name type="common">Water flea</name>
    <dbReference type="NCBI Taxonomy" id="6669"/>
    <lineage>
        <taxon>Eukaryota</taxon>
        <taxon>Metazoa</taxon>
        <taxon>Ecdysozoa</taxon>
        <taxon>Arthropoda</taxon>
        <taxon>Crustacea</taxon>
        <taxon>Branchiopoda</taxon>
        <taxon>Diplostraca</taxon>
        <taxon>Cladocera</taxon>
        <taxon>Anomopoda</taxon>
        <taxon>Daphniidae</taxon>
        <taxon>Daphnia</taxon>
    </lineage>
</organism>
<protein>
    <submittedName>
        <fullName evidence="12">SIFamide receptor-like protein</fullName>
    </submittedName>
</protein>
<feature type="transmembrane region" description="Helical" evidence="10">
    <location>
        <begin position="46"/>
        <end position="73"/>
    </location>
</feature>
<dbReference type="GO" id="GO:0007186">
    <property type="term" value="P:G protein-coupled receptor signaling pathway"/>
    <property type="evidence" value="ECO:0000318"/>
    <property type="project" value="GO_Central"/>
</dbReference>
<dbReference type="PhylomeDB" id="E9G936"/>
<evidence type="ECO:0000313" key="13">
    <source>
        <dbReference type="Proteomes" id="UP000000305"/>
    </source>
</evidence>
<evidence type="ECO:0000313" key="12">
    <source>
        <dbReference type="EMBL" id="EFX84166.1"/>
    </source>
</evidence>
<keyword evidence="6 10" id="KW-0472">Membrane</keyword>
<evidence type="ECO:0000256" key="3">
    <source>
        <dbReference type="ARBA" id="ARBA00022692"/>
    </source>
</evidence>
<dbReference type="CDD" id="cd14993">
    <property type="entry name" value="7tmA_CCKR-like"/>
    <property type="match status" value="1"/>
</dbReference>
<dbReference type="SMART" id="SM01381">
    <property type="entry name" value="7TM_GPCR_Srsx"/>
    <property type="match status" value="1"/>
</dbReference>
<evidence type="ECO:0000256" key="6">
    <source>
        <dbReference type="ARBA" id="ARBA00023136"/>
    </source>
</evidence>
<dbReference type="InParanoid" id="E9G936"/>
<feature type="non-terminal residue" evidence="12">
    <location>
        <position position="299"/>
    </location>
</feature>
<dbReference type="OrthoDB" id="5975505at2759"/>
<dbReference type="AlphaFoldDB" id="E9G936"/>
<dbReference type="SUPFAM" id="SSF81321">
    <property type="entry name" value="Family A G protein-coupled receptor-like"/>
    <property type="match status" value="1"/>
</dbReference>
<proteinExistence type="inferred from homology"/>
<dbReference type="STRING" id="6669.E9G936"/>
<sequence>YRYNVWVSGALCTAYGLVFCAGLIGNLLVAVVVLRGSRTMRRCVTNLFLVNLAFADLLVVLACLPFTLVAHLIYPWVMGSIICKLVPYLQGVSVSASVYTLVAVAVERYWSISSPWKKRLSSKCCRVIIGLIWIGSAIITLPWLVVFRQDYVSETLVCTEIWPDPLMGDTYYAVAHLTLCYVLPLVIIAACYALICRQIWCRQIPGSGEQGPPNHHHRAKIRALRMLGVVVAAFALSWFPLYATFTRLKFAKSMSEPEAEFWEMIMPVAQWLSSANSCVNPLLYHFLDPRFRSGFKQLL</sequence>
<evidence type="ECO:0000256" key="2">
    <source>
        <dbReference type="ARBA" id="ARBA00010663"/>
    </source>
</evidence>
<evidence type="ECO:0000256" key="7">
    <source>
        <dbReference type="ARBA" id="ARBA00023170"/>
    </source>
</evidence>
<evidence type="ECO:0000256" key="1">
    <source>
        <dbReference type="ARBA" id="ARBA00004141"/>
    </source>
</evidence>
<evidence type="ECO:0000256" key="10">
    <source>
        <dbReference type="SAM" id="Phobius"/>
    </source>
</evidence>
<dbReference type="Gene3D" id="1.20.1070.10">
    <property type="entry name" value="Rhodopsin 7-helix transmembrane proteins"/>
    <property type="match status" value="1"/>
</dbReference>
<dbReference type="GO" id="GO:0005886">
    <property type="term" value="C:plasma membrane"/>
    <property type="evidence" value="ECO:0000318"/>
    <property type="project" value="GO_Central"/>
</dbReference>
<dbReference type="PANTHER" id="PTHR45695">
    <property type="entry name" value="LEUCOKININ RECEPTOR-RELATED"/>
    <property type="match status" value="1"/>
</dbReference>
<accession>E9G936</accession>
<keyword evidence="7 9" id="KW-0675">Receptor</keyword>
<dbReference type="FunFam" id="1.20.1070.10:FF:000291">
    <property type="entry name" value="Predicted protein"/>
    <property type="match status" value="1"/>
</dbReference>
<dbReference type="eggNOG" id="KOG3656">
    <property type="taxonomic scope" value="Eukaryota"/>
</dbReference>
<evidence type="ECO:0000259" key="11">
    <source>
        <dbReference type="PROSITE" id="PS50262"/>
    </source>
</evidence>